<proteinExistence type="predicted"/>
<name>A0A6J4I0W8_9CHLR</name>
<dbReference type="AlphaFoldDB" id="A0A6J4I0W8"/>
<dbReference type="EMBL" id="CADCTR010000414">
    <property type="protein sequence ID" value="CAA9238715.1"/>
    <property type="molecule type" value="Genomic_DNA"/>
</dbReference>
<organism evidence="1">
    <name type="scientific">uncultured Chloroflexia bacterium</name>
    <dbReference type="NCBI Taxonomy" id="1672391"/>
    <lineage>
        <taxon>Bacteria</taxon>
        <taxon>Bacillati</taxon>
        <taxon>Chloroflexota</taxon>
        <taxon>Chloroflexia</taxon>
        <taxon>environmental samples</taxon>
    </lineage>
</organism>
<accession>A0A6J4I0W8</accession>
<dbReference type="InterPro" id="IPR010982">
    <property type="entry name" value="Lambda_DNA-bd_dom_sf"/>
</dbReference>
<protein>
    <recommendedName>
        <fullName evidence="2">XRE family transcriptional regulator</fullName>
    </recommendedName>
</protein>
<evidence type="ECO:0000313" key="1">
    <source>
        <dbReference type="EMBL" id="CAA9238715.1"/>
    </source>
</evidence>
<gene>
    <name evidence="1" type="ORF">AVDCRST_MAG93-1224</name>
</gene>
<reference evidence="1" key="1">
    <citation type="submission" date="2020-02" db="EMBL/GenBank/DDBJ databases">
        <authorList>
            <person name="Meier V. D."/>
        </authorList>
    </citation>
    <scope>NUCLEOTIDE SEQUENCE</scope>
    <source>
        <strain evidence="1">AVDCRST_MAG93</strain>
    </source>
</reference>
<dbReference type="GO" id="GO:0003677">
    <property type="term" value="F:DNA binding"/>
    <property type="evidence" value="ECO:0007669"/>
    <property type="project" value="InterPro"/>
</dbReference>
<evidence type="ECO:0008006" key="2">
    <source>
        <dbReference type="Google" id="ProtNLM"/>
    </source>
</evidence>
<sequence>MHALVRDGSQVCGRLRILPVECEKCPMLLTPEICRAARALLKWETPQLAFSAELSTEVVEHFEAGGMVEPASVEVMLEALQGAGIEFIAAGGKSLDGGPGLRTLPMPEPEVMAAEEALELEEPPPGAWEAI</sequence>
<dbReference type="Gene3D" id="1.10.260.40">
    <property type="entry name" value="lambda repressor-like DNA-binding domains"/>
    <property type="match status" value="1"/>
</dbReference>